<proteinExistence type="inferred from homology"/>
<evidence type="ECO:0000256" key="2">
    <source>
        <dbReference type="ARBA" id="ARBA00024228"/>
    </source>
</evidence>
<sequence>MLFHGEFLFKISHKTCSLYGVYINVIFTFTFKDFTFNIYNLQFHHLYLCYRNGMDAPKFSENPPCRDYLEFTEALEKMRQIDNKIIYELNVTIPTNSFSQNVDLSERCKGLYQKLRNAYDIRQAAIVKCISETQTNILSYKSEMKEMKDLDAIKLKKKIRSEEAKLKSLQSELNVEEVIKERSMKVFYERCRSVYKPESAHF</sequence>
<comment type="similarity">
    <text evidence="1">Belongs to the MIX23 family.</text>
</comment>
<dbReference type="InterPro" id="IPR019171">
    <property type="entry name" value="MIX23"/>
</dbReference>
<dbReference type="Proteomes" id="UP000054826">
    <property type="component" value="Unassembled WGS sequence"/>
</dbReference>
<name>A0A0V1J390_TRIPS</name>
<feature type="coiled-coil region" evidence="4">
    <location>
        <begin position="130"/>
        <end position="179"/>
    </location>
</feature>
<dbReference type="EMBL" id="JYDV01000140">
    <property type="protein sequence ID" value="KRZ29435.1"/>
    <property type="molecule type" value="Genomic_DNA"/>
</dbReference>
<evidence type="ECO:0000313" key="6">
    <source>
        <dbReference type="Proteomes" id="UP000054826"/>
    </source>
</evidence>
<keyword evidence="4" id="KW-0175">Coiled coil</keyword>
<evidence type="ECO:0000256" key="4">
    <source>
        <dbReference type="SAM" id="Coils"/>
    </source>
</evidence>
<organism evidence="5 6">
    <name type="scientific">Trichinella pseudospiralis</name>
    <name type="common">Parasitic roundworm</name>
    <dbReference type="NCBI Taxonomy" id="6337"/>
    <lineage>
        <taxon>Eukaryota</taxon>
        <taxon>Metazoa</taxon>
        <taxon>Ecdysozoa</taxon>
        <taxon>Nematoda</taxon>
        <taxon>Enoplea</taxon>
        <taxon>Dorylaimia</taxon>
        <taxon>Trichinellida</taxon>
        <taxon>Trichinellidae</taxon>
        <taxon>Trichinella</taxon>
    </lineage>
</organism>
<evidence type="ECO:0000256" key="3">
    <source>
        <dbReference type="ARBA" id="ARBA00030733"/>
    </source>
</evidence>
<accession>A0A0V1J390</accession>
<dbReference type="Pfam" id="PF09774">
    <property type="entry name" value="MIX23"/>
    <property type="match status" value="1"/>
</dbReference>
<dbReference type="PANTHER" id="PTHR31905">
    <property type="entry name" value="COILED-COIL DOMAIN-CONTAINING PROTEIN 58"/>
    <property type="match status" value="1"/>
</dbReference>
<dbReference type="AlphaFoldDB" id="A0A0V1J390"/>
<reference evidence="5 6" key="1">
    <citation type="submission" date="2015-01" db="EMBL/GenBank/DDBJ databases">
        <title>Evolution of Trichinella species and genotypes.</title>
        <authorList>
            <person name="Korhonen P.K."/>
            <person name="Edoardo P."/>
            <person name="Giuseppe L.R."/>
            <person name="Gasser R.B."/>
        </authorList>
    </citation>
    <scope>NUCLEOTIDE SEQUENCE [LARGE SCALE GENOMIC DNA]</scope>
    <source>
        <strain evidence="5">ISS176</strain>
    </source>
</reference>
<protein>
    <recommendedName>
        <fullName evidence="2">Protein MIX23</fullName>
    </recommendedName>
    <alternativeName>
        <fullName evidence="3">Coiled-coil domain-containing protein 58</fullName>
    </alternativeName>
</protein>
<dbReference type="PANTHER" id="PTHR31905:SF2">
    <property type="entry name" value="PROTEIN MIX23"/>
    <property type="match status" value="1"/>
</dbReference>
<comment type="caution">
    <text evidence="5">The sequence shown here is derived from an EMBL/GenBank/DDBJ whole genome shotgun (WGS) entry which is preliminary data.</text>
</comment>
<evidence type="ECO:0000256" key="1">
    <source>
        <dbReference type="ARBA" id="ARBA00024204"/>
    </source>
</evidence>
<gene>
    <name evidence="5" type="primary">ccdc58</name>
    <name evidence="5" type="ORF">T4C_3507</name>
</gene>
<dbReference type="GO" id="GO:0005758">
    <property type="term" value="C:mitochondrial intermembrane space"/>
    <property type="evidence" value="ECO:0007669"/>
    <property type="project" value="InterPro"/>
</dbReference>
<evidence type="ECO:0000313" key="5">
    <source>
        <dbReference type="EMBL" id="KRZ29435.1"/>
    </source>
</evidence>